<dbReference type="Proteomes" id="UP000095762">
    <property type="component" value="Unassembled WGS sequence"/>
</dbReference>
<name>A0A174PL58_9FIRM</name>
<dbReference type="Pfam" id="PF02368">
    <property type="entry name" value="Big_2"/>
    <property type="match status" value="2"/>
</dbReference>
<dbReference type="AlphaFoldDB" id="A0A174PL58"/>
<protein>
    <submittedName>
        <fullName evidence="3">Bacterial Ig-like domain (Group 2)</fullName>
    </submittedName>
</protein>
<evidence type="ECO:0000313" key="3">
    <source>
        <dbReference type="EMBL" id="CUP59135.1"/>
    </source>
</evidence>
<feature type="chain" id="PRO_5039472371" evidence="1">
    <location>
        <begin position="27"/>
        <end position="487"/>
    </location>
</feature>
<dbReference type="RefSeq" id="WP_055059128.1">
    <property type="nucleotide sequence ID" value="NZ_CZBP01000001.1"/>
</dbReference>
<dbReference type="EMBL" id="CZBP01000001">
    <property type="protein sequence ID" value="CUP59135.1"/>
    <property type="molecule type" value="Genomic_DNA"/>
</dbReference>
<feature type="signal peptide" evidence="1">
    <location>
        <begin position="1"/>
        <end position="26"/>
    </location>
</feature>
<evidence type="ECO:0000256" key="1">
    <source>
        <dbReference type="SAM" id="SignalP"/>
    </source>
</evidence>
<feature type="domain" description="BIG2" evidence="2">
    <location>
        <begin position="196"/>
        <end position="268"/>
    </location>
</feature>
<dbReference type="InterPro" id="IPR003343">
    <property type="entry name" value="Big_2"/>
</dbReference>
<gene>
    <name evidence="3" type="ORF">ERS852569_00089</name>
</gene>
<evidence type="ECO:0000313" key="4">
    <source>
        <dbReference type="Proteomes" id="UP000095762"/>
    </source>
</evidence>
<feature type="domain" description="BIG2" evidence="2">
    <location>
        <begin position="410"/>
        <end position="485"/>
    </location>
</feature>
<dbReference type="SUPFAM" id="SSF49373">
    <property type="entry name" value="Invasin/intimin cell-adhesion fragments"/>
    <property type="match status" value="2"/>
</dbReference>
<dbReference type="Gene3D" id="2.60.40.1080">
    <property type="match status" value="2"/>
</dbReference>
<dbReference type="InterPro" id="IPR008964">
    <property type="entry name" value="Invasin/intimin_cell_adhesion"/>
</dbReference>
<reference evidence="3 4" key="1">
    <citation type="submission" date="2015-09" db="EMBL/GenBank/DDBJ databases">
        <authorList>
            <consortium name="Pathogen Informatics"/>
        </authorList>
    </citation>
    <scope>NUCLEOTIDE SEQUENCE [LARGE SCALE GENOMIC DNA]</scope>
    <source>
        <strain evidence="3 4">2789STDY5834957</strain>
    </source>
</reference>
<sequence>MNFKKLMLSVGLSAMALLAMPGSTLTSPVSVQAAAHEHILETYITKQPTCTATGTEIRKCQTCGKITDTIKLPKVAHSVKTRTVRKATTTHTGVAETYCVVCQKTIKKTSLPKLTKKCAHTYKKTDTIPATCTSKGSITVTCKKCGTLISEKTLPKTKHEYVTEVTKAPTLTSVGQERTYCKNCTKTLEYNTLPKLEDATALSQDSAELTIGSTLQLTLSPTNKKVTWSSSNRAIVTVNRNGLVKALRTGEATVTALYKGQKFTCDITVKDIECSHEDTEEVILRDATCTKNGLEAVRCIECGKDLDMITIPATGHEWETVVSKKATCDKDGVSYEKCANCGTKKRGSEEVIEASGHKFTYKIVRRATTSRTALVQESCSVCKKKGASKVYPAIEFKPQLNLKAKTLPAGNEVKILIRDESGSVLSCSKKLSDMDKAYYGKVIKWSSSNPDVATVDSEGNVTAVSPGTAKISVKYYTKTLSCIITVR</sequence>
<proteinExistence type="predicted"/>
<organism evidence="3 4">
    <name type="scientific">Blautia obeum</name>
    <dbReference type="NCBI Taxonomy" id="40520"/>
    <lineage>
        <taxon>Bacteria</taxon>
        <taxon>Bacillati</taxon>
        <taxon>Bacillota</taxon>
        <taxon>Clostridia</taxon>
        <taxon>Lachnospirales</taxon>
        <taxon>Lachnospiraceae</taxon>
        <taxon>Blautia</taxon>
    </lineage>
</organism>
<dbReference type="SMART" id="SM00635">
    <property type="entry name" value="BID_2"/>
    <property type="match status" value="2"/>
</dbReference>
<accession>A0A174PL58</accession>
<evidence type="ECO:0000259" key="2">
    <source>
        <dbReference type="SMART" id="SM00635"/>
    </source>
</evidence>
<keyword evidence="1" id="KW-0732">Signal</keyword>